<evidence type="ECO:0000256" key="1">
    <source>
        <dbReference type="SAM" id="MobiDB-lite"/>
    </source>
</evidence>
<dbReference type="AlphaFoldDB" id="A0AAN8G9C5"/>
<name>A0AAN8G9C5_9TELE</name>
<feature type="region of interest" description="Disordered" evidence="1">
    <location>
        <begin position="1"/>
        <end position="22"/>
    </location>
</feature>
<accession>A0AAN8G9C5</accession>
<gene>
    <name evidence="2" type="ORF">CesoFtcFv8_026768</name>
</gene>
<protein>
    <submittedName>
        <fullName evidence="2">Uncharacterized protein</fullName>
    </submittedName>
</protein>
<dbReference type="EMBL" id="JAULUE010002068">
    <property type="protein sequence ID" value="KAK5875719.1"/>
    <property type="molecule type" value="Genomic_DNA"/>
</dbReference>
<sequence length="73" mass="8135">MSGRHGDKEVPREGGQREQGVNMQALETYRPFWVSARVRKKESMTHADERNSQNDLGSERVGCVSTVACLTAV</sequence>
<dbReference type="Proteomes" id="UP001335648">
    <property type="component" value="Unassembled WGS sequence"/>
</dbReference>
<keyword evidence="3" id="KW-1185">Reference proteome</keyword>
<proteinExistence type="predicted"/>
<reference evidence="2 3" key="1">
    <citation type="journal article" date="2023" name="Mol. Biol. Evol.">
        <title>Genomics of Secondarily Temperate Adaptation in the Only Non-Antarctic Icefish.</title>
        <authorList>
            <person name="Rivera-Colon A.G."/>
            <person name="Rayamajhi N."/>
            <person name="Minhas B.F."/>
            <person name="Madrigal G."/>
            <person name="Bilyk K.T."/>
            <person name="Yoon V."/>
            <person name="Hune M."/>
            <person name="Gregory S."/>
            <person name="Cheng C.H.C."/>
            <person name="Catchen J.M."/>
        </authorList>
    </citation>
    <scope>NUCLEOTIDE SEQUENCE [LARGE SCALE GENOMIC DNA]</scope>
    <source>
        <strain evidence="2">JC2023a</strain>
    </source>
</reference>
<feature type="compositionally biased region" description="Basic and acidic residues" evidence="1">
    <location>
        <begin position="1"/>
        <end position="16"/>
    </location>
</feature>
<comment type="caution">
    <text evidence="2">The sequence shown here is derived from an EMBL/GenBank/DDBJ whole genome shotgun (WGS) entry which is preliminary data.</text>
</comment>
<evidence type="ECO:0000313" key="2">
    <source>
        <dbReference type="EMBL" id="KAK5875719.1"/>
    </source>
</evidence>
<organism evidence="2 3">
    <name type="scientific">Champsocephalus esox</name>
    <name type="common">pike icefish</name>
    <dbReference type="NCBI Taxonomy" id="159716"/>
    <lineage>
        <taxon>Eukaryota</taxon>
        <taxon>Metazoa</taxon>
        <taxon>Chordata</taxon>
        <taxon>Craniata</taxon>
        <taxon>Vertebrata</taxon>
        <taxon>Euteleostomi</taxon>
        <taxon>Actinopterygii</taxon>
        <taxon>Neopterygii</taxon>
        <taxon>Teleostei</taxon>
        <taxon>Neoteleostei</taxon>
        <taxon>Acanthomorphata</taxon>
        <taxon>Eupercaria</taxon>
        <taxon>Perciformes</taxon>
        <taxon>Notothenioidei</taxon>
        <taxon>Channichthyidae</taxon>
        <taxon>Champsocephalus</taxon>
    </lineage>
</organism>
<evidence type="ECO:0000313" key="3">
    <source>
        <dbReference type="Proteomes" id="UP001335648"/>
    </source>
</evidence>